<proteinExistence type="predicted"/>
<dbReference type="EMBL" id="SDOV01000008">
    <property type="protein sequence ID" value="KAH7637893.1"/>
    <property type="molecule type" value="Genomic_DNA"/>
</dbReference>
<dbReference type="InterPro" id="IPR001254">
    <property type="entry name" value="Trypsin_dom"/>
</dbReference>
<evidence type="ECO:0000259" key="1">
    <source>
        <dbReference type="PROSITE" id="PS50240"/>
    </source>
</evidence>
<dbReference type="AlphaFoldDB" id="A0A9D4NT76"/>
<dbReference type="Proteomes" id="UP000828236">
    <property type="component" value="Unassembled WGS sequence"/>
</dbReference>
<organism evidence="2">
    <name type="scientific">Dermatophagoides farinae</name>
    <name type="common">American house dust mite</name>
    <dbReference type="NCBI Taxonomy" id="6954"/>
    <lineage>
        <taxon>Eukaryota</taxon>
        <taxon>Metazoa</taxon>
        <taxon>Ecdysozoa</taxon>
        <taxon>Arthropoda</taxon>
        <taxon>Chelicerata</taxon>
        <taxon>Arachnida</taxon>
        <taxon>Acari</taxon>
        <taxon>Acariformes</taxon>
        <taxon>Sarcoptiformes</taxon>
        <taxon>Astigmata</taxon>
        <taxon>Psoroptidia</taxon>
        <taxon>Analgoidea</taxon>
        <taxon>Pyroglyphidae</taxon>
        <taxon>Dermatophagoidinae</taxon>
        <taxon>Dermatophagoides</taxon>
    </lineage>
</organism>
<dbReference type="InterPro" id="IPR018114">
    <property type="entry name" value="TRYPSIN_HIS"/>
</dbReference>
<dbReference type="Pfam" id="PF00089">
    <property type="entry name" value="Trypsin"/>
    <property type="match status" value="1"/>
</dbReference>
<feature type="domain" description="Peptidase S1" evidence="1">
    <location>
        <begin position="41"/>
        <end position="252"/>
    </location>
</feature>
<protein>
    <submittedName>
        <fullName evidence="2">Group 3 mite allergen-like protein</fullName>
    </submittedName>
</protein>
<dbReference type="SUPFAM" id="SSF50494">
    <property type="entry name" value="Trypsin-like serine proteases"/>
    <property type="match status" value="1"/>
</dbReference>
<dbReference type="PANTHER" id="PTHR24260:SF136">
    <property type="entry name" value="GH08193P-RELATED"/>
    <property type="match status" value="1"/>
</dbReference>
<dbReference type="PROSITE" id="PS00134">
    <property type="entry name" value="TRYPSIN_HIS"/>
    <property type="match status" value="1"/>
</dbReference>
<gene>
    <name evidence="2" type="ORF">HUG17_8997</name>
</gene>
<accession>A0A9D4NT76</accession>
<dbReference type="InterPro" id="IPR009003">
    <property type="entry name" value="Peptidase_S1_PA"/>
</dbReference>
<name>A0A9D4NT76_DERFA</name>
<reference evidence="2" key="2">
    <citation type="journal article" date="2021" name="World Allergy Organ. J.">
        <title>Chromosome-level assembly of Dermatophagoides farinae genome and transcriptome reveals two novel allergens Der f 37 and Der f 39.</title>
        <authorList>
            <person name="Chen J."/>
            <person name="Cai Z."/>
            <person name="Fan D."/>
            <person name="Hu J."/>
            <person name="Hou Y."/>
            <person name="He Y."/>
            <person name="Zhang Z."/>
            <person name="Zhao Z."/>
            <person name="Gao P."/>
            <person name="Hu W."/>
            <person name="Sun J."/>
            <person name="Li J."/>
            <person name="Ji K."/>
        </authorList>
    </citation>
    <scope>NUCLEOTIDE SEQUENCE</scope>
    <source>
        <strain evidence="2">JKM2019</strain>
    </source>
</reference>
<comment type="caution">
    <text evidence="2">The sequence shown here is derived from an EMBL/GenBank/DDBJ whole genome shotgun (WGS) entry which is preliminary data.</text>
</comment>
<dbReference type="InterPro" id="IPR051333">
    <property type="entry name" value="CLIP_Serine_Protease"/>
</dbReference>
<dbReference type="GO" id="GO:0004252">
    <property type="term" value="F:serine-type endopeptidase activity"/>
    <property type="evidence" value="ECO:0007669"/>
    <property type="project" value="InterPro"/>
</dbReference>
<dbReference type="InterPro" id="IPR001314">
    <property type="entry name" value="Peptidase_S1A"/>
</dbReference>
<dbReference type="PANTHER" id="PTHR24260">
    <property type="match status" value="1"/>
</dbReference>
<dbReference type="InterPro" id="IPR043504">
    <property type="entry name" value="Peptidase_S1_PA_chymotrypsin"/>
</dbReference>
<dbReference type="GO" id="GO:0006508">
    <property type="term" value="P:proteolysis"/>
    <property type="evidence" value="ECO:0007669"/>
    <property type="project" value="InterPro"/>
</dbReference>
<dbReference type="PROSITE" id="PS50240">
    <property type="entry name" value="TRYPSIN_DOM"/>
    <property type="match status" value="1"/>
</dbReference>
<dbReference type="Gene3D" id="2.40.10.10">
    <property type="entry name" value="Trypsin-like serine proteases"/>
    <property type="match status" value="1"/>
</dbReference>
<sequence>MLIGTLLIIIGRQQQQQHIVNEPMKNDSESNDTKIHRVRRVVGGEPTPIESFPWTVIVINKGRCGGVLIDTQWVLTAGHCIVDINPVVYFGLDHLSMATILNKRNVIEIYKPARNLFTTADLALLKLSFPVEITSRSHPIRMNRDRRTTIMGYEARMAGFGRNIQRNQRLLAGYFDLQPVFMFSSRDIIGARSQSHSPCYGDSGSGLIIEHNVIPYLVGITSSILAASCEPNHVALFTDVSFYYNWIIKKIESNPSLIFKSGGKKGDSTIMFPNHSKCGMPTILKTSGKRKGKNLFILGHDEKCKEEYKPYFYPVHQEEKYHHEEHVSVMPVHSGYSHGSSYGGGGGGGYQSYGGSHNSYGSGGGGGGHDSYSGGGGGSHSMSYSDVDPYQAYGSYHYPVYNQYNGYHHPYGYY</sequence>
<reference evidence="2" key="1">
    <citation type="submission" date="2020-06" db="EMBL/GenBank/DDBJ databases">
        <authorList>
            <person name="Ji K."/>
            <person name="Li J."/>
        </authorList>
    </citation>
    <scope>NUCLEOTIDE SEQUENCE</scope>
    <source>
        <strain evidence="2">JKM2019</strain>
        <tissue evidence="2">Whole body</tissue>
    </source>
</reference>
<dbReference type="SMART" id="SM00020">
    <property type="entry name" value="Tryp_SPc"/>
    <property type="match status" value="1"/>
</dbReference>
<dbReference type="PRINTS" id="PR00722">
    <property type="entry name" value="CHYMOTRYPSIN"/>
</dbReference>
<evidence type="ECO:0000313" key="2">
    <source>
        <dbReference type="EMBL" id="KAH7637893.1"/>
    </source>
</evidence>